<accession>A0A7J0BK90</accession>
<sequence>MPERYIRNFSLMDCAEQLRLLDAHVLLVGLGGLGGHVLDLLVRMGVGTITGADGDYFAESNLNRQLLSREDSLNIPKPEAAARHVTAINSSTTFIGVHEYLSGDALVDACRGKTVIVDALGGLQYRAELERAASAVGVPLVSAVVAGLGGYVTAIFPGETGPAEMLGTGTAAEDVLGTPSPVVACAASMQAAEVMRIIVGRPRMHGVLFFDLADRSFQNVLFEDV</sequence>
<dbReference type="InterPro" id="IPR000594">
    <property type="entry name" value="ThiF_NAD_FAD-bd"/>
</dbReference>
<dbReference type="PANTHER" id="PTHR43267">
    <property type="entry name" value="TRNA THREONYLCARBAMOYLADENOSINE DEHYDRATASE"/>
    <property type="match status" value="1"/>
</dbReference>
<dbReference type="PANTHER" id="PTHR43267:SF1">
    <property type="entry name" value="TRNA THREONYLCARBAMOYLADENOSINE DEHYDRATASE"/>
    <property type="match status" value="1"/>
</dbReference>
<protein>
    <submittedName>
        <fullName evidence="2">Thiazole biosynthesis protein ThiF</fullName>
    </submittedName>
</protein>
<proteinExistence type="predicted"/>
<organism evidence="2 3">
    <name type="scientific">Desulfovibrio subterraneus</name>
    <dbReference type="NCBI Taxonomy" id="2718620"/>
    <lineage>
        <taxon>Bacteria</taxon>
        <taxon>Pseudomonadati</taxon>
        <taxon>Thermodesulfobacteriota</taxon>
        <taxon>Desulfovibrionia</taxon>
        <taxon>Desulfovibrionales</taxon>
        <taxon>Desulfovibrionaceae</taxon>
        <taxon>Desulfovibrio</taxon>
    </lineage>
</organism>
<evidence type="ECO:0000313" key="3">
    <source>
        <dbReference type="Proteomes" id="UP000503840"/>
    </source>
</evidence>
<dbReference type="AlphaFoldDB" id="A0A7J0BK90"/>
<dbReference type="InterPro" id="IPR045886">
    <property type="entry name" value="ThiF/MoeB/HesA"/>
</dbReference>
<dbReference type="GO" id="GO:0061503">
    <property type="term" value="F:tRNA threonylcarbamoyladenosine dehydratase"/>
    <property type="evidence" value="ECO:0007669"/>
    <property type="project" value="TreeGrafter"/>
</dbReference>
<dbReference type="GO" id="GO:0008641">
    <property type="term" value="F:ubiquitin-like modifier activating enzyme activity"/>
    <property type="evidence" value="ECO:0007669"/>
    <property type="project" value="InterPro"/>
</dbReference>
<dbReference type="Gene3D" id="3.40.50.720">
    <property type="entry name" value="NAD(P)-binding Rossmann-like Domain"/>
    <property type="match status" value="1"/>
</dbReference>
<reference evidence="2 3" key="1">
    <citation type="submission" date="2020-05" db="EMBL/GenBank/DDBJ databases">
        <title>Draft genome sequence of Desulfovibrio sp. strain HN2T.</title>
        <authorList>
            <person name="Ueno A."/>
            <person name="Tamazawa S."/>
            <person name="Tamamura S."/>
            <person name="Murakami T."/>
            <person name="Kiyama T."/>
            <person name="Inomata H."/>
            <person name="Amano Y."/>
            <person name="Miyakawa K."/>
            <person name="Tamaki H."/>
            <person name="Naganuma T."/>
            <person name="Kaneko K."/>
        </authorList>
    </citation>
    <scope>NUCLEOTIDE SEQUENCE [LARGE SCALE GENOMIC DNA]</scope>
    <source>
        <strain evidence="2 3">HN2</strain>
    </source>
</reference>
<comment type="caution">
    <text evidence="2">The sequence shown here is derived from an EMBL/GenBank/DDBJ whole genome shotgun (WGS) entry which is preliminary data.</text>
</comment>
<dbReference type="Pfam" id="PF00899">
    <property type="entry name" value="ThiF"/>
    <property type="match status" value="1"/>
</dbReference>
<dbReference type="GO" id="GO:0061504">
    <property type="term" value="P:cyclic threonylcarbamoyladenosine biosynthetic process"/>
    <property type="evidence" value="ECO:0007669"/>
    <property type="project" value="TreeGrafter"/>
</dbReference>
<dbReference type="Proteomes" id="UP000503840">
    <property type="component" value="Unassembled WGS sequence"/>
</dbReference>
<feature type="domain" description="THIF-type NAD/FAD binding fold" evidence="1">
    <location>
        <begin position="7"/>
        <end position="220"/>
    </location>
</feature>
<evidence type="ECO:0000259" key="1">
    <source>
        <dbReference type="Pfam" id="PF00899"/>
    </source>
</evidence>
<keyword evidence="3" id="KW-1185">Reference proteome</keyword>
<dbReference type="EMBL" id="BLVO01000013">
    <property type="protein sequence ID" value="GFM33535.1"/>
    <property type="molecule type" value="Genomic_DNA"/>
</dbReference>
<name>A0A7J0BK90_9BACT</name>
<dbReference type="InterPro" id="IPR035985">
    <property type="entry name" value="Ubiquitin-activating_enz"/>
</dbReference>
<gene>
    <name evidence="2" type="ORF">DSM101010T_19000</name>
</gene>
<dbReference type="SUPFAM" id="SSF69572">
    <property type="entry name" value="Activating enzymes of the ubiquitin-like proteins"/>
    <property type="match status" value="1"/>
</dbReference>
<evidence type="ECO:0000313" key="2">
    <source>
        <dbReference type="EMBL" id="GFM33535.1"/>
    </source>
</evidence>